<dbReference type="PANTHER" id="PTHR42663">
    <property type="entry name" value="HYDROLASE C777.06C-RELATED-RELATED"/>
    <property type="match status" value="1"/>
</dbReference>
<keyword evidence="3" id="KW-0378">Hydrolase</keyword>
<evidence type="ECO:0000259" key="2">
    <source>
        <dbReference type="Pfam" id="PF12706"/>
    </source>
</evidence>
<proteinExistence type="predicted"/>
<dbReference type="GO" id="GO:0016787">
    <property type="term" value="F:hydrolase activity"/>
    <property type="evidence" value="ECO:0007669"/>
    <property type="project" value="UniProtKB-KW"/>
</dbReference>
<feature type="signal peptide" evidence="1">
    <location>
        <begin position="1"/>
        <end position="25"/>
    </location>
</feature>
<feature type="domain" description="Metallo-beta-lactamase" evidence="2">
    <location>
        <begin position="48"/>
        <end position="237"/>
    </location>
</feature>
<dbReference type="EMBL" id="KC246842">
    <property type="protein sequence ID" value="AHF25582.1"/>
    <property type="molecule type" value="Genomic_DNA"/>
</dbReference>
<organism evidence="3">
    <name type="scientific">uncultured bacterium Contigcl_22</name>
    <dbReference type="NCBI Taxonomy" id="1393666"/>
    <lineage>
        <taxon>Bacteria</taxon>
        <taxon>environmental samples</taxon>
    </lineage>
</organism>
<name>W0FRT1_9BACT</name>
<accession>W0FRT1</accession>
<dbReference type="SUPFAM" id="SSF56281">
    <property type="entry name" value="Metallo-hydrolase/oxidoreductase"/>
    <property type="match status" value="1"/>
</dbReference>
<reference evidence="3" key="1">
    <citation type="journal article" date="2013" name="PLoS ONE">
        <title>Metagenomic insights into the carbohydrate-active enzymes carried by the microorganisms adhering to solid digesta in the rumen of cows.</title>
        <authorList>
            <person name="Wang L."/>
            <person name="Hatem A."/>
            <person name="Catalyurek U.V."/>
            <person name="Morrison M."/>
            <person name="Yu Z."/>
        </authorList>
    </citation>
    <scope>NUCLEOTIDE SEQUENCE</scope>
</reference>
<protein>
    <submittedName>
        <fullName evidence="3">Metal-dependent hydrolase of the beta-lactamase superfamily I-like protein</fullName>
    </submittedName>
</protein>
<dbReference type="PANTHER" id="PTHR42663:SF6">
    <property type="entry name" value="HYDROLASE C777.06C-RELATED"/>
    <property type="match status" value="1"/>
</dbReference>
<feature type="chain" id="PRO_5004788942" evidence="1">
    <location>
        <begin position="26"/>
        <end position="282"/>
    </location>
</feature>
<dbReference type="Gene3D" id="3.60.15.10">
    <property type="entry name" value="Ribonuclease Z/Hydroxyacylglutathione hydrolase-like"/>
    <property type="match status" value="1"/>
</dbReference>
<dbReference type="InterPro" id="IPR036866">
    <property type="entry name" value="RibonucZ/Hydroxyglut_hydro"/>
</dbReference>
<dbReference type="Pfam" id="PF12706">
    <property type="entry name" value="Lactamase_B_2"/>
    <property type="match status" value="1"/>
</dbReference>
<keyword evidence="1" id="KW-0732">Signal</keyword>
<dbReference type="AlphaFoldDB" id="W0FRT1"/>
<evidence type="ECO:0000313" key="3">
    <source>
        <dbReference type="EMBL" id="AHF25582.1"/>
    </source>
</evidence>
<sequence length="282" mass="31342">MKVTFLGTAAATACPLVFCNCPMCAAGWKQKGKNFRRRSSVMIDDDMLIDLGPDIMPAAFEFGVDMRKIRYWLQTHAHSDHFDAGHLITRWADYASEGIEPLDLIASRDTIRQMSERLSMEEPGASLEKTEWLEKLKLRVHCAWNGDSIELGKRRIIAIESAHDIPGGSLLYVISDGDKSFLYATDTVQFTDRAMEVLKGFCLDAVAIDHTYGPGVNGGGHLNADQAAEEIDRLRAEGILKSGGRAFATHISHEGMPPHEELAEYARERGYEIAWDGLSIEL</sequence>
<dbReference type="InterPro" id="IPR001279">
    <property type="entry name" value="Metallo-B-lactamas"/>
</dbReference>
<evidence type="ECO:0000256" key="1">
    <source>
        <dbReference type="SAM" id="SignalP"/>
    </source>
</evidence>